<evidence type="ECO:0000259" key="7">
    <source>
        <dbReference type="PROSITE" id="PS50109"/>
    </source>
</evidence>
<dbReference type="InterPro" id="IPR003594">
    <property type="entry name" value="HATPase_dom"/>
</dbReference>
<feature type="non-terminal residue" evidence="8">
    <location>
        <position position="1"/>
    </location>
</feature>
<reference evidence="8" key="1">
    <citation type="journal article" date="2015" name="Nature">
        <title>Complex archaea that bridge the gap between prokaryotes and eukaryotes.</title>
        <authorList>
            <person name="Spang A."/>
            <person name="Saw J.H."/>
            <person name="Jorgensen S.L."/>
            <person name="Zaremba-Niedzwiedzka K."/>
            <person name="Martijn J."/>
            <person name="Lind A.E."/>
            <person name="van Eijk R."/>
            <person name="Schleper C."/>
            <person name="Guy L."/>
            <person name="Ettema T.J."/>
        </authorList>
    </citation>
    <scope>NUCLEOTIDE SEQUENCE</scope>
</reference>
<protein>
    <recommendedName>
        <fullName evidence="7">Histidine kinase domain-containing protein</fullName>
    </recommendedName>
</protein>
<feature type="domain" description="Histidine kinase" evidence="7">
    <location>
        <begin position="1"/>
        <end position="67"/>
    </location>
</feature>
<evidence type="ECO:0000256" key="6">
    <source>
        <dbReference type="ARBA" id="ARBA00023012"/>
    </source>
</evidence>
<keyword evidence="1" id="KW-0597">Phosphoprotein</keyword>
<dbReference type="PANTHER" id="PTHR43065">
    <property type="entry name" value="SENSOR HISTIDINE KINASE"/>
    <property type="match status" value="1"/>
</dbReference>
<keyword evidence="2" id="KW-0808">Transferase</keyword>
<organism evidence="8">
    <name type="scientific">marine sediment metagenome</name>
    <dbReference type="NCBI Taxonomy" id="412755"/>
    <lineage>
        <taxon>unclassified sequences</taxon>
        <taxon>metagenomes</taxon>
        <taxon>ecological metagenomes</taxon>
    </lineage>
</organism>
<evidence type="ECO:0000256" key="1">
    <source>
        <dbReference type="ARBA" id="ARBA00022553"/>
    </source>
</evidence>
<evidence type="ECO:0000256" key="3">
    <source>
        <dbReference type="ARBA" id="ARBA00022741"/>
    </source>
</evidence>
<dbReference type="InterPro" id="IPR036890">
    <property type="entry name" value="HATPase_C_sf"/>
</dbReference>
<dbReference type="EMBL" id="LAZR01047497">
    <property type="protein sequence ID" value="KKK94085.1"/>
    <property type="molecule type" value="Genomic_DNA"/>
</dbReference>
<dbReference type="AlphaFoldDB" id="A0A0F9A7B4"/>
<evidence type="ECO:0000256" key="4">
    <source>
        <dbReference type="ARBA" id="ARBA00022777"/>
    </source>
</evidence>
<keyword evidence="6" id="KW-0902">Two-component regulatory system</keyword>
<sequence length="67" mass="7051">QVSDTGPGIAEKDLEHIFDPFYTRKKTMGMGVGLSICNGIIEDHNGTIKAGNAKDGGAVFTVILPTC</sequence>
<evidence type="ECO:0000313" key="8">
    <source>
        <dbReference type="EMBL" id="KKK94085.1"/>
    </source>
</evidence>
<dbReference type="InterPro" id="IPR004358">
    <property type="entry name" value="Sig_transdc_His_kin-like_C"/>
</dbReference>
<dbReference type="GO" id="GO:0016301">
    <property type="term" value="F:kinase activity"/>
    <property type="evidence" value="ECO:0007669"/>
    <property type="project" value="UniProtKB-KW"/>
</dbReference>
<evidence type="ECO:0000256" key="5">
    <source>
        <dbReference type="ARBA" id="ARBA00022840"/>
    </source>
</evidence>
<comment type="caution">
    <text evidence="8">The sequence shown here is derived from an EMBL/GenBank/DDBJ whole genome shotgun (WGS) entry which is preliminary data.</text>
</comment>
<dbReference type="Gene3D" id="3.30.565.10">
    <property type="entry name" value="Histidine kinase-like ATPase, C-terminal domain"/>
    <property type="match status" value="1"/>
</dbReference>
<dbReference type="GO" id="GO:0005524">
    <property type="term" value="F:ATP binding"/>
    <property type="evidence" value="ECO:0007669"/>
    <property type="project" value="UniProtKB-KW"/>
</dbReference>
<dbReference type="PANTHER" id="PTHR43065:SF10">
    <property type="entry name" value="PEROXIDE STRESS-ACTIVATED HISTIDINE KINASE MAK3"/>
    <property type="match status" value="1"/>
</dbReference>
<dbReference type="InterPro" id="IPR005467">
    <property type="entry name" value="His_kinase_dom"/>
</dbReference>
<keyword evidence="3" id="KW-0547">Nucleotide-binding</keyword>
<gene>
    <name evidence="8" type="ORF">LCGC14_2686380</name>
</gene>
<keyword evidence="4" id="KW-0418">Kinase</keyword>
<proteinExistence type="predicted"/>
<accession>A0A0F9A7B4</accession>
<dbReference type="PRINTS" id="PR00344">
    <property type="entry name" value="BCTRLSENSOR"/>
</dbReference>
<name>A0A0F9A7B4_9ZZZZ</name>
<dbReference type="PROSITE" id="PS50109">
    <property type="entry name" value="HIS_KIN"/>
    <property type="match status" value="1"/>
</dbReference>
<dbReference type="Pfam" id="PF02518">
    <property type="entry name" value="HATPase_c"/>
    <property type="match status" value="1"/>
</dbReference>
<keyword evidence="5" id="KW-0067">ATP-binding</keyword>
<evidence type="ECO:0000256" key="2">
    <source>
        <dbReference type="ARBA" id="ARBA00022679"/>
    </source>
</evidence>
<dbReference type="GO" id="GO:0000160">
    <property type="term" value="P:phosphorelay signal transduction system"/>
    <property type="evidence" value="ECO:0007669"/>
    <property type="project" value="UniProtKB-KW"/>
</dbReference>
<dbReference type="SUPFAM" id="SSF55874">
    <property type="entry name" value="ATPase domain of HSP90 chaperone/DNA topoisomerase II/histidine kinase"/>
    <property type="match status" value="1"/>
</dbReference>